<dbReference type="GO" id="GO:0003700">
    <property type="term" value="F:DNA-binding transcription factor activity"/>
    <property type="evidence" value="ECO:0007669"/>
    <property type="project" value="InterPro"/>
</dbReference>
<reference evidence="5 6" key="1">
    <citation type="submission" date="2018-12" db="EMBL/GenBank/DDBJ databases">
        <authorList>
            <consortium name="Pathogen Informatics"/>
        </authorList>
    </citation>
    <scope>NUCLEOTIDE SEQUENCE [LARGE SCALE GENOMIC DNA]</scope>
    <source>
        <strain evidence="5 6">NCTC10741</strain>
    </source>
</reference>
<sequence length="120" mass="12650">MSHAATDIQSASAHRPAQLSGEQVDAAVSMLAMLAEPTRLRLLWALRDEELGVGTLADRAGCTPSAASQHLAKLRLAGVVVNRADGTARLYRLAGGHVLRLLLESVAQADHTVTGIPDHL</sequence>
<dbReference type="InterPro" id="IPR036390">
    <property type="entry name" value="WH_DNA-bd_sf"/>
</dbReference>
<evidence type="ECO:0000256" key="3">
    <source>
        <dbReference type="ARBA" id="ARBA00023163"/>
    </source>
</evidence>
<dbReference type="EMBL" id="LR131273">
    <property type="protein sequence ID" value="VDR38865.1"/>
    <property type="molecule type" value="Genomic_DNA"/>
</dbReference>
<organism evidence="5 6">
    <name type="scientific">Tsukamurella paurometabola</name>
    <name type="common">Corynebacterium paurometabolum</name>
    <dbReference type="NCBI Taxonomy" id="2061"/>
    <lineage>
        <taxon>Bacteria</taxon>
        <taxon>Bacillati</taxon>
        <taxon>Actinomycetota</taxon>
        <taxon>Actinomycetes</taxon>
        <taxon>Mycobacteriales</taxon>
        <taxon>Tsukamurellaceae</taxon>
        <taxon>Tsukamurella</taxon>
    </lineage>
</organism>
<evidence type="ECO:0000256" key="2">
    <source>
        <dbReference type="ARBA" id="ARBA00023125"/>
    </source>
</evidence>
<feature type="domain" description="HTH arsR-type" evidence="4">
    <location>
        <begin position="19"/>
        <end position="113"/>
    </location>
</feature>
<dbReference type="Proteomes" id="UP000271626">
    <property type="component" value="Chromosome"/>
</dbReference>
<dbReference type="InterPro" id="IPR011991">
    <property type="entry name" value="ArsR-like_HTH"/>
</dbReference>
<evidence type="ECO:0000256" key="1">
    <source>
        <dbReference type="ARBA" id="ARBA00023015"/>
    </source>
</evidence>
<gene>
    <name evidence="5" type="primary">ziaR_2</name>
    <name evidence="5" type="ORF">NCTC10741_01997</name>
</gene>
<dbReference type="CDD" id="cd00090">
    <property type="entry name" value="HTH_ARSR"/>
    <property type="match status" value="1"/>
</dbReference>
<proteinExistence type="predicted"/>
<dbReference type="InterPro" id="IPR051011">
    <property type="entry name" value="Metal_resp_trans_reg"/>
</dbReference>
<dbReference type="InterPro" id="IPR036388">
    <property type="entry name" value="WH-like_DNA-bd_sf"/>
</dbReference>
<dbReference type="SUPFAM" id="SSF46785">
    <property type="entry name" value="Winged helix' DNA-binding domain"/>
    <property type="match status" value="1"/>
</dbReference>
<dbReference type="NCBIfam" id="NF033788">
    <property type="entry name" value="HTH_metalloreg"/>
    <property type="match status" value="1"/>
</dbReference>
<name>A0A3P8L257_TSUPA</name>
<keyword evidence="2" id="KW-0238">DNA-binding</keyword>
<dbReference type="InterPro" id="IPR001845">
    <property type="entry name" value="HTH_ArsR_DNA-bd_dom"/>
</dbReference>
<dbReference type="Gene3D" id="1.10.10.10">
    <property type="entry name" value="Winged helix-like DNA-binding domain superfamily/Winged helix DNA-binding domain"/>
    <property type="match status" value="1"/>
</dbReference>
<dbReference type="PRINTS" id="PR00778">
    <property type="entry name" value="HTHARSR"/>
</dbReference>
<dbReference type="AlphaFoldDB" id="A0A3P8L257"/>
<protein>
    <submittedName>
        <fullName evidence="5">Transcriptional repressor smtB homolog</fullName>
    </submittedName>
</protein>
<evidence type="ECO:0000313" key="6">
    <source>
        <dbReference type="Proteomes" id="UP000271626"/>
    </source>
</evidence>
<keyword evidence="3" id="KW-0804">Transcription</keyword>
<keyword evidence="1" id="KW-0805">Transcription regulation</keyword>
<evidence type="ECO:0000259" key="4">
    <source>
        <dbReference type="PROSITE" id="PS50987"/>
    </source>
</evidence>
<dbReference type="GO" id="GO:0003677">
    <property type="term" value="F:DNA binding"/>
    <property type="evidence" value="ECO:0007669"/>
    <property type="project" value="UniProtKB-KW"/>
</dbReference>
<dbReference type="PANTHER" id="PTHR43132">
    <property type="entry name" value="ARSENICAL RESISTANCE OPERON REPRESSOR ARSR-RELATED"/>
    <property type="match status" value="1"/>
</dbReference>
<dbReference type="Pfam" id="PF12840">
    <property type="entry name" value="HTH_20"/>
    <property type="match status" value="1"/>
</dbReference>
<dbReference type="SMART" id="SM00418">
    <property type="entry name" value="HTH_ARSR"/>
    <property type="match status" value="1"/>
</dbReference>
<dbReference type="PROSITE" id="PS50987">
    <property type="entry name" value="HTH_ARSR_2"/>
    <property type="match status" value="1"/>
</dbReference>
<evidence type="ECO:0000313" key="5">
    <source>
        <dbReference type="EMBL" id="VDR38865.1"/>
    </source>
</evidence>
<dbReference type="OrthoDB" id="9810923at2"/>
<accession>A0A3P8L257</accession>
<dbReference type="PANTHER" id="PTHR43132:SF8">
    <property type="entry name" value="HTH-TYPE TRANSCRIPTIONAL REGULATOR KMTR"/>
    <property type="match status" value="1"/>
</dbReference>